<sequence>YVDDLSGCDLAGNITFYPPYDKYLPHHQVMLLNLWDSLGIPHKEKKQVFGSPLMVIGISVNPNAMTLMLPSEARERLLEELSAWSTEPRKSENLDDGSTPSKNSKKPVHFKLRHWQKMSGWSNYSFNVYPLLKACLNNFYPKLAGKLKPDQCIYTNMSIRADFHWAKAHIEASNGVHVLKLRAWD</sequence>
<organism evidence="2 3">
    <name type="scientific">Hypholoma sublateritium (strain FD-334 SS-4)</name>
    <dbReference type="NCBI Taxonomy" id="945553"/>
    <lineage>
        <taxon>Eukaryota</taxon>
        <taxon>Fungi</taxon>
        <taxon>Dikarya</taxon>
        <taxon>Basidiomycota</taxon>
        <taxon>Agaricomycotina</taxon>
        <taxon>Agaricomycetes</taxon>
        <taxon>Agaricomycetidae</taxon>
        <taxon>Agaricales</taxon>
        <taxon>Agaricineae</taxon>
        <taxon>Strophariaceae</taxon>
        <taxon>Hypholoma</taxon>
    </lineage>
</organism>
<evidence type="ECO:0000313" key="2">
    <source>
        <dbReference type="EMBL" id="KJA17148.1"/>
    </source>
</evidence>
<gene>
    <name evidence="2" type="ORF">HYPSUDRAFT_103828</name>
</gene>
<dbReference type="EMBL" id="KN817608">
    <property type="protein sequence ID" value="KJA17148.1"/>
    <property type="molecule type" value="Genomic_DNA"/>
</dbReference>
<feature type="non-terminal residue" evidence="2">
    <location>
        <position position="1"/>
    </location>
</feature>
<keyword evidence="3" id="KW-1185">Reference proteome</keyword>
<protein>
    <recommendedName>
        <fullName evidence="4">Reverse transcriptase domain-containing protein</fullName>
    </recommendedName>
</protein>
<evidence type="ECO:0000313" key="3">
    <source>
        <dbReference type="Proteomes" id="UP000054270"/>
    </source>
</evidence>
<evidence type="ECO:0000256" key="1">
    <source>
        <dbReference type="SAM" id="MobiDB-lite"/>
    </source>
</evidence>
<feature type="non-terminal residue" evidence="2">
    <location>
        <position position="185"/>
    </location>
</feature>
<accession>A0A0D2M1Z2</accession>
<evidence type="ECO:0008006" key="4">
    <source>
        <dbReference type="Google" id="ProtNLM"/>
    </source>
</evidence>
<proteinExistence type="predicted"/>
<dbReference type="OMA" id="WIAGHME"/>
<feature type="region of interest" description="Disordered" evidence="1">
    <location>
        <begin position="88"/>
        <end position="107"/>
    </location>
</feature>
<reference evidence="3" key="1">
    <citation type="submission" date="2014-04" db="EMBL/GenBank/DDBJ databases">
        <title>Evolutionary Origins and Diversification of the Mycorrhizal Mutualists.</title>
        <authorList>
            <consortium name="DOE Joint Genome Institute"/>
            <consortium name="Mycorrhizal Genomics Consortium"/>
            <person name="Kohler A."/>
            <person name="Kuo A."/>
            <person name="Nagy L.G."/>
            <person name="Floudas D."/>
            <person name="Copeland A."/>
            <person name="Barry K.W."/>
            <person name="Cichocki N."/>
            <person name="Veneault-Fourrey C."/>
            <person name="LaButti K."/>
            <person name="Lindquist E.A."/>
            <person name="Lipzen A."/>
            <person name="Lundell T."/>
            <person name="Morin E."/>
            <person name="Murat C."/>
            <person name="Riley R."/>
            <person name="Ohm R."/>
            <person name="Sun H."/>
            <person name="Tunlid A."/>
            <person name="Henrissat B."/>
            <person name="Grigoriev I.V."/>
            <person name="Hibbett D.S."/>
            <person name="Martin F."/>
        </authorList>
    </citation>
    <scope>NUCLEOTIDE SEQUENCE [LARGE SCALE GENOMIC DNA]</scope>
    <source>
        <strain evidence="3">FD-334 SS-4</strain>
    </source>
</reference>
<dbReference type="Proteomes" id="UP000054270">
    <property type="component" value="Unassembled WGS sequence"/>
</dbReference>
<dbReference type="OrthoDB" id="198652at2759"/>
<dbReference type="STRING" id="945553.A0A0D2M1Z2"/>
<dbReference type="AlphaFoldDB" id="A0A0D2M1Z2"/>
<name>A0A0D2M1Z2_HYPSF</name>